<feature type="binding site" evidence="9">
    <location>
        <position position="264"/>
    </location>
    <ligand>
        <name>Mn(2+)</name>
        <dbReference type="ChEBI" id="CHEBI:29035"/>
        <label>2</label>
    </ligand>
</feature>
<evidence type="ECO:0000256" key="4">
    <source>
        <dbReference type="ARBA" id="ARBA00022438"/>
    </source>
</evidence>
<dbReference type="InterPro" id="IPR000819">
    <property type="entry name" value="Peptidase_M17_C"/>
</dbReference>
<dbReference type="NCBIfam" id="NF002077">
    <property type="entry name" value="PRK00913.2-4"/>
    <property type="match status" value="1"/>
</dbReference>
<feature type="active site" evidence="9">
    <location>
        <position position="350"/>
    </location>
</feature>
<dbReference type="InterPro" id="IPR008283">
    <property type="entry name" value="Peptidase_M17_N"/>
</dbReference>
<dbReference type="SUPFAM" id="SSF53187">
    <property type="entry name" value="Zn-dependent exopeptidases"/>
    <property type="match status" value="1"/>
</dbReference>
<dbReference type="EC" id="3.4.11.10" evidence="9"/>
<keyword evidence="9" id="KW-0963">Cytoplasm</keyword>
<feature type="binding site" evidence="9">
    <location>
        <position position="348"/>
    </location>
    <ligand>
        <name>Mn(2+)</name>
        <dbReference type="ChEBI" id="CHEBI:29035"/>
        <label>2</label>
    </ligand>
</feature>
<comment type="similarity">
    <text evidence="3 9">Belongs to the peptidase M17 family.</text>
</comment>
<dbReference type="Pfam" id="PF02789">
    <property type="entry name" value="Peptidase_M17_N"/>
    <property type="match status" value="1"/>
</dbReference>
<protein>
    <recommendedName>
        <fullName evidence="9">Probable cytosol aminopeptidase</fullName>
        <ecNumber evidence="9">3.4.11.1</ecNumber>
    </recommendedName>
    <alternativeName>
        <fullName evidence="9">Leucine aminopeptidase</fullName>
        <shortName evidence="9">LAP</shortName>
        <ecNumber evidence="9">3.4.11.10</ecNumber>
    </alternativeName>
    <alternativeName>
        <fullName evidence="9">Leucyl aminopeptidase</fullName>
    </alternativeName>
</protein>
<comment type="cofactor">
    <cofactor evidence="9">
        <name>Mn(2+)</name>
        <dbReference type="ChEBI" id="CHEBI:29035"/>
    </cofactor>
    <text evidence="9">Binds 2 manganese ions per subunit.</text>
</comment>
<evidence type="ECO:0000256" key="7">
    <source>
        <dbReference type="ARBA" id="ARBA00022801"/>
    </source>
</evidence>
<dbReference type="InterPro" id="IPR011356">
    <property type="entry name" value="Leucine_aapep/pepB"/>
</dbReference>
<sequence>MQFELTRLPVTDQPGGCVVAGVFASHALTPSAKLLDKATGGAISAAVKAGDISGKPGETLLLRGLSGIKAERVLLVGCGKAGELNEGTYQRIIAAAAAALGRLHGADAAVYLTELPVAGHDEAWRVRTAVAAADHGLYRFTEYKREPGKRHLKTLAIGCGARQAKALDSALKQGQAIAAGVKLARDLGNQPANVCTPSYLAEQAQALAKAHKLDVEVLEEAQMRELGMGALLAVAQGSRQPPKLIVLKHLRGKAKAAPLVLVGKGVTFDSGGISIKPGAGMDEMKFDMCGAASVLGTLRAAAELDLPINLIGVIPASENLPDGKAVKPGDIVKTMAGKTVEILNTDAEGRLLLCDALTYVERFKPDAVIDIATLTGACVVALGGHAHGLLGNDQKLIDALLAAGRTAHDRAWQLPLWDDYKEQLKSPFADLPNVAGREAGTITAAAFLAAFTEKLRWAHLDIAGTAWKSGKDKTATGRPVGLLVQYLLDRVAG</sequence>
<dbReference type="PANTHER" id="PTHR11963:SF23">
    <property type="entry name" value="CYTOSOL AMINOPEPTIDASE"/>
    <property type="match status" value="1"/>
</dbReference>
<dbReference type="Gene3D" id="3.40.630.10">
    <property type="entry name" value="Zn peptidases"/>
    <property type="match status" value="1"/>
</dbReference>
<dbReference type="GO" id="GO:0006508">
    <property type="term" value="P:proteolysis"/>
    <property type="evidence" value="ECO:0007669"/>
    <property type="project" value="UniProtKB-KW"/>
</dbReference>
<dbReference type="SUPFAM" id="SSF52949">
    <property type="entry name" value="Macro domain-like"/>
    <property type="match status" value="1"/>
</dbReference>
<keyword evidence="7 9" id="KW-0378">Hydrolase</keyword>
<evidence type="ECO:0000256" key="5">
    <source>
        <dbReference type="ARBA" id="ARBA00022670"/>
    </source>
</evidence>
<evidence type="ECO:0000256" key="1">
    <source>
        <dbReference type="ARBA" id="ARBA00000135"/>
    </source>
</evidence>
<comment type="function">
    <text evidence="9">Presumably involved in the processing and regular turnover of intracellular proteins. Catalyzes the removal of unsubstituted N-terminal amino acids from various peptides.</text>
</comment>
<evidence type="ECO:0000256" key="8">
    <source>
        <dbReference type="ARBA" id="ARBA00023211"/>
    </source>
</evidence>
<dbReference type="NCBIfam" id="NF002074">
    <property type="entry name" value="PRK00913.1-4"/>
    <property type="match status" value="1"/>
</dbReference>
<name>A0A126SZF0_9BACT</name>
<evidence type="ECO:0000256" key="3">
    <source>
        <dbReference type="ARBA" id="ARBA00009528"/>
    </source>
</evidence>
<feature type="binding site" evidence="9">
    <location>
        <position position="269"/>
    </location>
    <ligand>
        <name>Mn(2+)</name>
        <dbReference type="ChEBI" id="CHEBI:29035"/>
        <label>2</label>
    </ligand>
</feature>
<evidence type="ECO:0000256" key="2">
    <source>
        <dbReference type="ARBA" id="ARBA00000967"/>
    </source>
</evidence>
<dbReference type="GO" id="GO:0030145">
    <property type="term" value="F:manganese ion binding"/>
    <property type="evidence" value="ECO:0007669"/>
    <property type="project" value="UniProtKB-UniRule"/>
</dbReference>
<feature type="binding site" evidence="9">
    <location>
        <position position="269"/>
    </location>
    <ligand>
        <name>Mn(2+)</name>
        <dbReference type="ChEBI" id="CHEBI:29035"/>
        <label>1</label>
    </ligand>
</feature>
<comment type="catalytic activity">
    <reaction evidence="2 9">
        <text>Release of an N-terminal amino acid, preferentially leucine, but not glutamic or aspartic acids.</text>
        <dbReference type="EC" id="3.4.11.10"/>
    </reaction>
</comment>
<reference evidence="11" key="1">
    <citation type="journal article" date="2016" name="Appl. Environ. Microbiol.">
        <title>Functional Metagenomics of a Biostimulated Petroleum-Contaminated Soil Reveals an Extraordinary Diversity of Extradiol Dioxygenases.</title>
        <authorList>
            <person name="Terron-Gonzalez L."/>
            <person name="Martin-Cabello G."/>
            <person name="Ferrer M."/>
            <person name="Santero E."/>
        </authorList>
    </citation>
    <scope>NUCLEOTIDE SEQUENCE</scope>
</reference>
<dbReference type="PANTHER" id="PTHR11963">
    <property type="entry name" value="LEUCINE AMINOPEPTIDASE-RELATED"/>
    <property type="match status" value="1"/>
</dbReference>
<feature type="binding site" evidence="9">
    <location>
        <position position="348"/>
    </location>
    <ligand>
        <name>Mn(2+)</name>
        <dbReference type="ChEBI" id="CHEBI:29035"/>
        <label>1</label>
    </ligand>
</feature>
<gene>
    <name evidence="9" type="primary">pepA</name>
</gene>
<comment type="catalytic activity">
    <reaction evidence="1 9">
        <text>Release of an N-terminal amino acid, Xaa-|-Yaa-, in which Xaa is preferably Leu, but may be other amino acids including Pro although not Arg or Lys, and Yaa may be Pro. Amino acid amides and methyl esters are also readily hydrolyzed, but rates on arylamides are exceedingly low.</text>
        <dbReference type="EC" id="3.4.11.1"/>
    </reaction>
</comment>
<dbReference type="HAMAP" id="MF_00181">
    <property type="entry name" value="Cytosol_peptidase_M17"/>
    <property type="match status" value="1"/>
</dbReference>
<dbReference type="InterPro" id="IPR023042">
    <property type="entry name" value="Peptidase_M17_leu_NH2_pept"/>
</dbReference>
<keyword evidence="5 9" id="KW-0645">Protease</keyword>
<organism evidence="11">
    <name type="scientific">uncultured bacterium UPO36</name>
    <dbReference type="NCBI Taxonomy" id="1776963"/>
    <lineage>
        <taxon>Bacteria</taxon>
        <taxon>environmental samples</taxon>
    </lineage>
</organism>
<dbReference type="CDD" id="cd00433">
    <property type="entry name" value="Peptidase_M17"/>
    <property type="match status" value="1"/>
</dbReference>
<evidence type="ECO:0000256" key="9">
    <source>
        <dbReference type="HAMAP-Rule" id="MF_00181"/>
    </source>
</evidence>
<evidence type="ECO:0000259" key="10">
    <source>
        <dbReference type="PROSITE" id="PS00631"/>
    </source>
</evidence>
<dbReference type="PROSITE" id="PS00631">
    <property type="entry name" value="CYTOSOL_AP"/>
    <property type="match status" value="1"/>
</dbReference>
<feature type="domain" description="Cytosol aminopeptidase" evidence="10">
    <location>
        <begin position="344"/>
        <end position="351"/>
    </location>
</feature>
<dbReference type="GO" id="GO:0070006">
    <property type="term" value="F:metalloaminopeptidase activity"/>
    <property type="evidence" value="ECO:0007669"/>
    <property type="project" value="InterPro"/>
</dbReference>
<dbReference type="EMBL" id="KU144966">
    <property type="protein sequence ID" value="AMK59052.1"/>
    <property type="molecule type" value="Genomic_DNA"/>
</dbReference>
<dbReference type="InterPro" id="IPR043472">
    <property type="entry name" value="Macro_dom-like"/>
</dbReference>
<dbReference type="PRINTS" id="PR00481">
    <property type="entry name" value="LAMNOPPTDASE"/>
</dbReference>
<keyword evidence="8 9" id="KW-0464">Manganese</keyword>
<feature type="binding site" evidence="9">
    <location>
        <position position="346"/>
    </location>
    <ligand>
        <name>Mn(2+)</name>
        <dbReference type="ChEBI" id="CHEBI:29035"/>
        <label>1</label>
    </ligand>
</feature>
<dbReference type="EC" id="3.4.11.1" evidence="9"/>
<keyword evidence="4 9" id="KW-0031">Aminopeptidase</keyword>
<evidence type="ECO:0000256" key="6">
    <source>
        <dbReference type="ARBA" id="ARBA00022723"/>
    </source>
</evidence>
<dbReference type="NCBIfam" id="NF002073">
    <property type="entry name" value="PRK00913.1-2"/>
    <property type="match status" value="1"/>
</dbReference>
<dbReference type="Pfam" id="PF00883">
    <property type="entry name" value="Peptidase_M17"/>
    <property type="match status" value="1"/>
</dbReference>
<accession>A0A126SZF0</accession>
<comment type="subcellular location">
    <subcellularLocation>
        <location evidence="9">Cytoplasm</location>
    </subcellularLocation>
</comment>
<dbReference type="GO" id="GO:0005737">
    <property type="term" value="C:cytoplasm"/>
    <property type="evidence" value="ECO:0007669"/>
    <property type="project" value="UniProtKB-SubCell"/>
</dbReference>
<feature type="active site" evidence="9">
    <location>
        <position position="276"/>
    </location>
</feature>
<keyword evidence="6 9" id="KW-0479">Metal-binding</keyword>
<evidence type="ECO:0000313" key="11">
    <source>
        <dbReference type="EMBL" id="AMK59052.1"/>
    </source>
</evidence>
<dbReference type="FunFam" id="3.40.630.10:FF:000004">
    <property type="entry name" value="Probable cytosol aminopeptidase"/>
    <property type="match status" value="1"/>
</dbReference>
<dbReference type="Gene3D" id="3.40.220.10">
    <property type="entry name" value="Leucine Aminopeptidase, subunit E, domain 1"/>
    <property type="match status" value="1"/>
</dbReference>
<proteinExistence type="inferred from homology"/>
<feature type="binding site" evidence="9">
    <location>
        <position position="287"/>
    </location>
    <ligand>
        <name>Mn(2+)</name>
        <dbReference type="ChEBI" id="CHEBI:29035"/>
        <label>2</label>
    </ligand>
</feature>
<dbReference type="AlphaFoldDB" id="A0A126SZF0"/>